<reference evidence="3" key="1">
    <citation type="journal article" date="2019" name="Int. J. Syst. Evol. Microbiol.">
        <title>The Global Catalogue of Microorganisms (GCM) 10K type strain sequencing project: providing services to taxonomists for standard genome sequencing and annotation.</title>
        <authorList>
            <consortium name="The Broad Institute Genomics Platform"/>
            <consortium name="The Broad Institute Genome Sequencing Center for Infectious Disease"/>
            <person name="Wu L."/>
            <person name="Ma J."/>
        </authorList>
    </citation>
    <scope>NUCLEOTIDE SEQUENCE [LARGE SCALE GENOMIC DNA]</scope>
    <source>
        <strain evidence="3">JCM 4738</strain>
    </source>
</reference>
<gene>
    <name evidence="2" type="ORF">ACFQQH_03210</name>
</gene>
<dbReference type="RefSeq" id="WP_157296213.1">
    <property type="nucleotide sequence ID" value="NZ_JBHTCT010000005.1"/>
</dbReference>
<dbReference type="InterPro" id="IPR029069">
    <property type="entry name" value="HotDog_dom_sf"/>
</dbReference>
<dbReference type="Gene3D" id="3.10.129.10">
    <property type="entry name" value="Hotdog Thioesterase"/>
    <property type="match status" value="1"/>
</dbReference>
<dbReference type="PANTHER" id="PTHR43437:SF3">
    <property type="entry name" value="HYDROXYACYL-THIOESTER DEHYDRATASE TYPE 2, MITOCHONDRIAL"/>
    <property type="match status" value="1"/>
</dbReference>
<dbReference type="PANTHER" id="PTHR43437">
    <property type="entry name" value="HYDROXYACYL-THIOESTER DEHYDRATASE TYPE 2, MITOCHONDRIAL-RELATED"/>
    <property type="match status" value="1"/>
</dbReference>
<evidence type="ECO:0000259" key="1">
    <source>
        <dbReference type="Pfam" id="PF01575"/>
    </source>
</evidence>
<keyword evidence="3" id="KW-1185">Reference proteome</keyword>
<evidence type="ECO:0000313" key="2">
    <source>
        <dbReference type="EMBL" id="MFC7364173.1"/>
    </source>
</evidence>
<dbReference type="Pfam" id="PF01575">
    <property type="entry name" value="MaoC_dehydratas"/>
    <property type="match status" value="1"/>
</dbReference>
<name>A0ABW2NAR4_9BACL</name>
<dbReference type="SUPFAM" id="SSF54637">
    <property type="entry name" value="Thioesterase/thiol ester dehydrase-isomerase"/>
    <property type="match status" value="1"/>
</dbReference>
<evidence type="ECO:0000313" key="3">
    <source>
        <dbReference type="Proteomes" id="UP001596483"/>
    </source>
</evidence>
<dbReference type="InterPro" id="IPR002539">
    <property type="entry name" value="MaoC-like_dom"/>
</dbReference>
<dbReference type="EMBL" id="JBHTCT010000005">
    <property type="protein sequence ID" value="MFC7364173.1"/>
    <property type="molecule type" value="Genomic_DNA"/>
</dbReference>
<dbReference type="Proteomes" id="UP001596483">
    <property type="component" value="Unassembled WGS sequence"/>
</dbReference>
<protein>
    <submittedName>
        <fullName evidence="2">MaoC/PaaZ C-terminal domain-containing protein</fullName>
    </submittedName>
</protein>
<proteinExistence type="predicted"/>
<accession>A0ABW2NAR4</accession>
<organism evidence="2 3">
    <name type="scientific">Bhargavaea changchunensis</name>
    <dbReference type="NCBI Taxonomy" id="2134037"/>
    <lineage>
        <taxon>Bacteria</taxon>
        <taxon>Bacillati</taxon>
        <taxon>Bacillota</taxon>
        <taxon>Bacilli</taxon>
        <taxon>Bacillales</taxon>
        <taxon>Caryophanaceae</taxon>
        <taxon>Bhargavaea</taxon>
    </lineage>
</organism>
<dbReference type="InterPro" id="IPR050965">
    <property type="entry name" value="UPF0336/Enoyl-CoA_hydratase"/>
</dbReference>
<feature type="domain" description="MaoC-like" evidence="1">
    <location>
        <begin position="7"/>
        <end position="106"/>
    </location>
</feature>
<sequence>MANKSLSEKERTSRVIRVSQEQVNAFAEATGGTGAIHTDPVYAANTPFGKPLVHGLLLLVLIEQEVEALFEREAVVYQVTFIKPIVINQEFTIHITNLMNKELKVSIEADGETMVIGKVQRNVI</sequence>
<comment type="caution">
    <text evidence="2">The sequence shown here is derived from an EMBL/GenBank/DDBJ whole genome shotgun (WGS) entry which is preliminary data.</text>
</comment>